<dbReference type="KEGG" id="ahu:A6A40_24380"/>
<geneLocation type="plasmid" evidence="2 3">
    <name>pYZ4</name>
</geneLocation>
<reference evidence="2 3" key="1">
    <citation type="submission" date="2018-04" db="EMBL/GenBank/DDBJ databases">
        <title>Complete genome sequence of the nitrogen-fixing bacterium Azospirillum humicireducens type strain SgZ-5.</title>
        <authorList>
            <person name="Yu Z."/>
        </authorList>
    </citation>
    <scope>NUCLEOTIDE SEQUENCE [LARGE SCALE GENOMIC DNA]</scope>
    <source>
        <strain evidence="2 3">SgZ-5</strain>
        <plasmid evidence="2 3">pYZ4</plasmid>
    </source>
</reference>
<keyword evidence="2" id="KW-0614">Plasmid</keyword>
<evidence type="ECO:0008006" key="4">
    <source>
        <dbReference type="Google" id="ProtNLM"/>
    </source>
</evidence>
<feature type="compositionally biased region" description="Low complexity" evidence="1">
    <location>
        <begin position="323"/>
        <end position="333"/>
    </location>
</feature>
<proteinExistence type="predicted"/>
<evidence type="ECO:0000313" key="3">
    <source>
        <dbReference type="Proteomes" id="UP000077405"/>
    </source>
</evidence>
<dbReference type="Proteomes" id="UP000077405">
    <property type="component" value="Plasmid pYZ4"/>
</dbReference>
<feature type="region of interest" description="Disordered" evidence="1">
    <location>
        <begin position="302"/>
        <end position="333"/>
    </location>
</feature>
<organism evidence="2 3">
    <name type="scientific">Azospirillum humicireducens</name>
    <dbReference type="NCBI Taxonomy" id="1226968"/>
    <lineage>
        <taxon>Bacteria</taxon>
        <taxon>Pseudomonadati</taxon>
        <taxon>Pseudomonadota</taxon>
        <taxon>Alphaproteobacteria</taxon>
        <taxon>Rhodospirillales</taxon>
        <taxon>Azospirillaceae</taxon>
        <taxon>Azospirillum</taxon>
    </lineage>
</organism>
<gene>
    <name evidence="2" type="ORF">A6A40_24380</name>
</gene>
<dbReference type="AlphaFoldDB" id="A0A2R4VUQ8"/>
<evidence type="ECO:0000256" key="1">
    <source>
        <dbReference type="SAM" id="MobiDB-lite"/>
    </source>
</evidence>
<evidence type="ECO:0000313" key="2">
    <source>
        <dbReference type="EMBL" id="AWB08167.1"/>
    </source>
</evidence>
<name>A0A2R4VUQ8_9PROT</name>
<protein>
    <recommendedName>
        <fullName evidence="4">Calcium-binding protein</fullName>
    </recommendedName>
</protein>
<keyword evidence="3" id="KW-1185">Reference proteome</keyword>
<sequence length="333" mass="37489">MDPFGRGIIVKILCVIPHFYRPKADHAAGGNNSSDINRKAERIAILGETICAFHQLYGSRLAGLDHWRKVAWQAASPHRAEIDILVCTVGDDHLLNSLQISPVLYRRAKMNDDYPPTRLGFAAHMVMRELAGQYDWYCYVEDDIVMTDPLFFRKRALFDAKFGPEALLQPNRFENVSPFGYKVYPDYVLGRPWTTKHQDLSDRPDLSLDFIGEPVRFERTSYPAAGSFFLNAAQLERWISHPSFLDMDESFLSPLDSAGTLSIMKTFRVYKPVLDHGSFLEVKHGSPRWAHVVGSQKHPIITRSEPFTGLPDHAHESDEADADAGGTKATATG</sequence>
<dbReference type="EMBL" id="CP028905">
    <property type="protein sequence ID" value="AWB08167.1"/>
    <property type="molecule type" value="Genomic_DNA"/>
</dbReference>
<accession>A0A2R4VUQ8</accession>